<keyword evidence="3" id="KW-1185">Reference proteome</keyword>
<evidence type="ECO:0000313" key="2">
    <source>
        <dbReference type="EMBL" id="MFC4954762.1"/>
    </source>
</evidence>
<gene>
    <name evidence="2" type="ORF">ACFPFX_00430</name>
</gene>
<sequence length="229" mass="22538">MVVRVMNRFGRAGGAGAPRRAGARPAGGRPARARGTLATVGVAVLVAATLIATGTPSGAAGPERNAGPVGGAAGSDGGGDDPGPVVRPAPPLAGDTAAGSAAAEADVSYHGHVSFWNGHVGIWLTTANHGPAPVSGATLRLRFSVPLASGATLPPSCLRTGPAEVHCGTGSMRAAGTGVQLAMDVATVGTRAEMGLDIDTVWNGGASDRNPANNTHRVLTLATGDPYTF</sequence>
<feature type="region of interest" description="Disordered" evidence="1">
    <location>
        <begin position="1"/>
        <end position="32"/>
    </location>
</feature>
<name>A0ABV9UC85_9ACTN</name>
<reference evidence="3" key="1">
    <citation type="journal article" date="2019" name="Int. J. Syst. Evol. Microbiol.">
        <title>The Global Catalogue of Microorganisms (GCM) 10K type strain sequencing project: providing services to taxonomists for standard genome sequencing and annotation.</title>
        <authorList>
            <consortium name="The Broad Institute Genomics Platform"/>
            <consortium name="The Broad Institute Genome Sequencing Center for Infectious Disease"/>
            <person name="Wu L."/>
            <person name="Ma J."/>
        </authorList>
    </citation>
    <scope>NUCLEOTIDE SEQUENCE [LARGE SCALE GENOMIC DNA]</scope>
    <source>
        <strain evidence="3">CCM 7224</strain>
    </source>
</reference>
<feature type="region of interest" description="Disordered" evidence="1">
    <location>
        <begin position="54"/>
        <end position="98"/>
    </location>
</feature>
<proteinExistence type="predicted"/>
<accession>A0ABV9UC85</accession>
<dbReference type="RefSeq" id="WP_344380466.1">
    <property type="nucleotide sequence ID" value="NZ_BAAASQ010000045.1"/>
</dbReference>
<protein>
    <submittedName>
        <fullName evidence="2">Uncharacterized protein</fullName>
    </submittedName>
</protein>
<feature type="compositionally biased region" description="Gly residues" evidence="1">
    <location>
        <begin position="68"/>
        <end position="81"/>
    </location>
</feature>
<dbReference type="EMBL" id="JBHSIZ010000001">
    <property type="protein sequence ID" value="MFC4954762.1"/>
    <property type="molecule type" value="Genomic_DNA"/>
</dbReference>
<comment type="caution">
    <text evidence="2">The sequence shown here is derived from an EMBL/GenBank/DDBJ whole genome shotgun (WGS) entry which is preliminary data.</text>
</comment>
<evidence type="ECO:0000256" key="1">
    <source>
        <dbReference type="SAM" id="MobiDB-lite"/>
    </source>
</evidence>
<feature type="compositionally biased region" description="Low complexity" evidence="1">
    <location>
        <begin position="17"/>
        <end position="32"/>
    </location>
</feature>
<evidence type="ECO:0000313" key="3">
    <source>
        <dbReference type="Proteomes" id="UP001595834"/>
    </source>
</evidence>
<organism evidence="2 3">
    <name type="scientific">Streptomyces mauvecolor</name>
    <dbReference type="NCBI Taxonomy" id="58345"/>
    <lineage>
        <taxon>Bacteria</taxon>
        <taxon>Bacillati</taxon>
        <taxon>Actinomycetota</taxon>
        <taxon>Actinomycetes</taxon>
        <taxon>Kitasatosporales</taxon>
        <taxon>Streptomycetaceae</taxon>
        <taxon>Streptomyces</taxon>
    </lineage>
</organism>
<dbReference type="Proteomes" id="UP001595834">
    <property type="component" value="Unassembled WGS sequence"/>
</dbReference>